<keyword evidence="4" id="KW-0963">Cytoplasm</keyword>
<evidence type="ECO:0000256" key="3">
    <source>
        <dbReference type="ARBA" id="ARBA00004657"/>
    </source>
</evidence>
<keyword evidence="6" id="KW-0597">Phosphoprotein</keyword>
<feature type="compositionally biased region" description="Basic and acidic residues" evidence="14">
    <location>
        <begin position="300"/>
        <end position="313"/>
    </location>
</feature>
<keyword evidence="5" id="KW-1017">Isopeptide bond</keyword>
<dbReference type="CDD" id="cd15489">
    <property type="entry name" value="PHD_SF"/>
    <property type="match status" value="1"/>
</dbReference>
<comment type="similarity">
    <text evidence="11">Belongs to the dynactin subunit 4 family.</text>
</comment>
<evidence type="ECO:0000256" key="12">
    <source>
        <dbReference type="ARBA" id="ARBA00034864"/>
    </source>
</evidence>
<dbReference type="GO" id="GO:0005869">
    <property type="term" value="C:dynactin complex"/>
    <property type="evidence" value="ECO:0007669"/>
    <property type="project" value="InterPro"/>
</dbReference>
<dbReference type="Proteomes" id="UP000799441">
    <property type="component" value="Unassembled WGS sequence"/>
</dbReference>
<evidence type="ECO:0000256" key="10">
    <source>
        <dbReference type="ARBA" id="ARBA00023212"/>
    </source>
</evidence>
<accession>A0A9P4QAN9</accession>
<organism evidence="15 16">
    <name type="scientific">Polychaeton citri CBS 116435</name>
    <dbReference type="NCBI Taxonomy" id="1314669"/>
    <lineage>
        <taxon>Eukaryota</taxon>
        <taxon>Fungi</taxon>
        <taxon>Dikarya</taxon>
        <taxon>Ascomycota</taxon>
        <taxon>Pezizomycotina</taxon>
        <taxon>Dothideomycetes</taxon>
        <taxon>Dothideomycetidae</taxon>
        <taxon>Capnodiales</taxon>
        <taxon>Capnodiaceae</taxon>
        <taxon>Polychaeton</taxon>
    </lineage>
</organism>
<evidence type="ECO:0000256" key="1">
    <source>
        <dbReference type="ARBA" id="ARBA00004300"/>
    </source>
</evidence>
<evidence type="ECO:0000256" key="7">
    <source>
        <dbReference type="ARBA" id="ARBA00022843"/>
    </source>
</evidence>
<evidence type="ECO:0000256" key="5">
    <source>
        <dbReference type="ARBA" id="ARBA00022499"/>
    </source>
</evidence>
<dbReference type="Pfam" id="PF05502">
    <property type="entry name" value="Dynactin_p62"/>
    <property type="match status" value="1"/>
</dbReference>
<dbReference type="EMBL" id="MU003792">
    <property type="protein sequence ID" value="KAF2721177.1"/>
    <property type="molecule type" value="Genomic_DNA"/>
</dbReference>
<evidence type="ECO:0000256" key="9">
    <source>
        <dbReference type="ARBA" id="ARBA00023054"/>
    </source>
</evidence>
<evidence type="ECO:0000256" key="11">
    <source>
        <dbReference type="ARBA" id="ARBA00034776"/>
    </source>
</evidence>
<dbReference type="AlphaFoldDB" id="A0A9P4QAN9"/>
<sequence length="626" mass="69597">MHLHAPSIHYACPCDSVGGANTFENLPARPASPTKRASRQSVSPVKRPISTLRRAASDDRTDQSFNPHEPLSRYSLFSLDDLLFCDECNCIRCPKCWQEEIVNWYCPQCLFEVPSSVVRGDSNRCSRSCYQCPICTAALTIAAQEQQSPPNDVEDGLLKPPNSESVTSGRDSYILQCGHCSWSSLDIGVQLPRPTKITEQLNKMRKARLAPPTRRLDGQDEDNAEDEVVKDEPEMLQGKRVLDPDTAFESLTRFYKEQLDETGDGQIQYGSSPYNSPANLARIMSLYGGLNYSALKKSRERPQPMREARDKTEGFQPYQASDEDGSDDELLERLQRFGWGETTSIQQRCSAPNNFHARFIDQLWPVATPLRIRRGKRCSTCRQFLSRPEPKVSSFRYKIRLLAQNHVPRLALKPLSPKTQPFENPAFRLKPGKQEEIFLQSHVTQQYILTVRNPIFETVRISLATPTITPGRIESRVTILCPTFTVGPAGDVWDDALAHPTGARFNDGGRNAAMASLTGLADGGDRQPEAGKVWEKTRSSTSVILEVMPGVPKPVASISTHLGAGLDDDAEEANDDSDNVVAIPIFVRAEWETEGQSESGQAGTNGEKEVKELAYWSVLGLGRIVG</sequence>
<dbReference type="OrthoDB" id="283815at2759"/>
<evidence type="ECO:0000256" key="4">
    <source>
        <dbReference type="ARBA" id="ARBA00022490"/>
    </source>
</evidence>
<dbReference type="PANTHER" id="PTHR13034">
    <property type="entry name" value="DYNACTIN P62 SUBUNIT"/>
    <property type="match status" value="1"/>
</dbReference>
<comment type="caution">
    <text evidence="15">The sequence shown here is derived from an EMBL/GenBank/DDBJ whole genome shotgun (WGS) entry which is preliminary data.</text>
</comment>
<evidence type="ECO:0000313" key="15">
    <source>
        <dbReference type="EMBL" id="KAF2721177.1"/>
    </source>
</evidence>
<feature type="region of interest" description="Disordered" evidence="14">
    <location>
        <begin position="25"/>
        <end position="48"/>
    </location>
</feature>
<feature type="region of interest" description="Disordered" evidence="14">
    <location>
        <begin position="204"/>
        <end position="231"/>
    </location>
</feature>
<evidence type="ECO:0000256" key="6">
    <source>
        <dbReference type="ARBA" id="ARBA00022553"/>
    </source>
</evidence>
<feature type="compositionally biased region" description="Acidic residues" evidence="14">
    <location>
        <begin position="219"/>
        <end position="229"/>
    </location>
</feature>
<dbReference type="PANTHER" id="PTHR13034:SF2">
    <property type="entry name" value="DYNACTIN SUBUNIT 4"/>
    <property type="match status" value="1"/>
</dbReference>
<feature type="region of interest" description="Disordered" evidence="14">
    <location>
        <begin position="146"/>
        <end position="165"/>
    </location>
</feature>
<keyword evidence="8" id="KW-0007">Acetylation</keyword>
<proteinExistence type="inferred from homology"/>
<protein>
    <recommendedName>
        <fullName evidence="12">Dynactin subunit 4</fullName>
    </recommendedName>
</protein>
<evidence type="ECO:0000256" key="8">
    <source>
        <dbReference type="ARBA" id="ARBA00022990"/>
    </source>
</evidence>
<reference evidence="15" key="1">
    <citation type="journal article" date="2020" name="Stud. Mycol.">
        <title>101 Dothideomycetes genomes: a test case for predicting lifestyles and emergence of pathogens.</title>
        <authorList>
            <person name="Haridas S."/>
            <person name="Albert R."/>
            <person name="Binder M."/>
            <person name="Bloem J."/>
            <person name="Labutti K."/>
            <person name="Salamov A."/>
            <person name="Andreopoulos B."/>
            <person name="Baker S."/>
            <person name="Barry K."/>
            <person name="Bills G."/>
            <person name="Bluhm B."/>
            <person name="Cannon C."/>
            <person name="Castanera R."/>
            <person name="Culley D."/>
            <person name="Daum C."/>
            <person name="Ezra D."/>
            <person name="Gonzalez J."/>
            <person name="Henrissat B."/>
            <person name="Kuo A."/>
            <person name="Liang C."/>
            <person name="Lipzen A."/>
            <person name="Lutzoni F."/>
            <person name="Magnuson J."/>
            <person name="Mondo S."/>
            <person name="Nolan M."/>
            <person name="Ohm R."/>
            <person name="Pangilinan J."/>
            <person name="Park H.-J."/>
            <person name="Ramirez L."/>
            <person name="Alfaro M."/>
            <person name="Sun H."/>
            <person name="Tritt A."/>
            <person name="Yoshinaga Y."/>
            <person name="Zwiers L.-H."/>
            <person name="Turgeon B."/>
            <person name="Goodwin S."/>
            <person name="Spatafora J."/>
            <person name="Crous P."/>
            <person name="Grigoriev I."/>
        </authorList>
    </citation>
    <scope>NUCLEOTIDE SEQUENCE</scope>
    <source>
        <strain evidence="15">CBS 116435</strain>
    </source>
</reference>
<dbReference type="GO" id="GO:0001725">
    <property type="term" value="C:stress fiber"/>
    <property type="evidence" value="ECO:0007669"/>
    <property type="project" value="UniProtKB-SubCell"/>
</dbReference>
<evidence type="ECO:0000256" key="14">
    <source>
        <dbReference type="SAM" id="MobiDB-lite"/>
    </source>
</evidence>
<feature type="region of interest" description="Disordered" evidence="14">
    <location>
        <begin position="297"/>
        <end position="327"/>
    </location>
</feature>
<keyword evidence="16" id="KW-1185">Reference proteome</keyword>
<gene>
    <name evidence="15" type="ORF">K431DRAFT_268948</name>
</gene>
<comment type="subcellular location">
    <subcellularLocation>
        <location evidence="1">Cytoplasm</location>
        <location evidence="1">Cytoskeleton</location>
        <location evidence="1">Microtubule organizing center</location>
        <location evidence="1">Centrosome</location>
    </subcellularLocation>
    <subcellularLocation>
        <location evidence="2">Cytoplasm</location>
        <location evidence="2">Cytoskeleton</location>
        <location evidence="2">Stress fiber</location>
    </subcellularLocation>
    <subcellularLocation>
        <location evidence="3">Cytoplasm</location>
        <location evidence="3">Myofibril</location>
    </subcellularLocation>
</comment>
<keyword evidence="10" id="KW-0206">Cytoskeleton</keyword>
<comment type="subunit">
    <text evidence="13">Subunit of dynactin, a multiprotein complex part of a tripartite complex with dynein and a adapter, such as BICDL1, BICD2 or HOOK3. The dynactin complex is built around ACTR1A/ACTB filament and consists of an actin-related filament composed of a shoulder domain, a pointed end and a barbed end. Its length is defined by its flexible shoulder domain. The soulder is composed of 2 DCTN1 subunits, 4 DCTN2 and 2 DCTN3. The 4 DCNT2 (via N-terminus) bind the ACTR1A filament and act as molecular rulers to determine the length. The pointed end is important for binding dynein-dynactin cargo adapters. Consists of 4 subunits: ACTR10, DCNT4, DCTN5 and DCTN6. The barbed end is composed of a CAPZA1:CAPZB heterodimers, which binds ACTR1A/ACTB filament and dynactin and stabilizes dynactin. Interacts with ATP7B, but not ATP7A, in a copper-dependent manner. Interacts with ANK2; this interaction is required for localization at costameres. Interacts with N4BP2L1.</text>
</comment>
<keyword evidence="9" id="KW-0175">Coiled coil</keyword>
<evidence type="ECO:0000313" key="16">
    <source>
        <dbReference type="Proteomes" id="UP000799441"/>
    </source>
</evidence>
<evidence type="ECO:0000256" key="13">
    <source>
        <dbReference type="ARBA" id="ARBA00093507"/>
    </source>
</evidence>
<name>A0A9P4QAN9_9PEZI</name>
<dbReference type="InterPro" id="IPR008603">
    <property type="entry name" value="DCTN4"/>
</dbReference>
<keyword evidence="7" id="KW-0832">Ubl conjugation</keyword>
<evidence type="ECO:0000256" key="2">
    <source>
        <dbReference type="ARBA" id="ARBA00004529"/>
    </source>
</evidence>